<dbReference type="PANTHER" id="PTHR11614">
    <property type="entry name" value="PHOSPHOLIPASE-RELATED"/>
    <property type="match status" value="1"/>
</dbReference>
<feature type="active site" description="Charge relay system" evidence="1">
    <location>
        <position position="194"/>
    </location>
</feature>
<comment type="caution">
    <text evidence="4">The sequence shown here is derived from an EMBL/GenBank/DDBJ whole genome shotgun (WGS) entry which is preliminary data.</text>
</comment>
<dbReference type="InterPro" id="IPR051044">
    <property type="entry name" value="MAG_DAG_Lipase"/>
</dbReference>
<keyword evidence="5" id="KW-1185">Reference proteome</keyword>
<proteinExistence type="predicted"/>
<organism evidence="4 5">
    <name type="scientific">Carnobacterium divergens DSM 20623</name>
    <dbReference type="NCBI Taxonomy" id="1449336"/>
    <lineage>
        <taxon>Bacteria</taxon>
        <taxon>Bacillati</taxon>
        <taxon>Bacillota</taxon>
        <taxon>Bacilli</taxon>
        <taxon>Lactobacillales</taxon>
        <taxon>Carnobacteriaceae</taxon>
        <taxon>Carnobacterium</taxon>
    </lineage>
</organism>
<feature type="active site" description="Charge relay system" evidence="1">
    <location>
        <position position="224"/>
    </location>
</feature>
<dbReference type="AlphaFoldDB" id="A0A0R2HX07"/>
<feature type="domain" description="Serine aminopeptidase S33" evidence="3">
    <location>
        <begin position="18"/>
        <end position="226"/>
    </location>
</feature>
<dbReference type="InterPro" id="IPR022742">
    <property type="entry name" value="Hydrolase_4"/>
</dbReference>
<reference evidence="4 5" key="1">
    <citation type="journal article" date="2015" name="Genome Announc.">
        <title>Expanding the biotechnology potential of lactobacilli through comparative genomics of 213 strains and associated genera.</title>
        <authorList>
            <person name="Sun Z."/>
            <person name="Harris H.M."/>
            <person name="McCann A."/>
            <person name="Guo C."/>
            <person name="Argimon S."/>
            <person name="Zhang W."/>
            <person name="Yang X."/>
            <person name="Jeffery I.B."/>
            <person name="Cooney J.C."/>
            <person name="Kagawa T.F."/>
            <person name="Liu W."/>
            <person name="Song Y."/>
            <person name="Salvetti E."/>
            <person name="Wrobel A."/>
            <person name="Rasinkangas P."/>
            <person name="Parkhill J."/>
            <person name="Rea M.C."/>
            <person name="O'Sullivan O."/>
            <person name="Ritari J."/>
            <person name="Douillard F.P."/>
            <person name="Paul Ross R."/>
            <person name="Yang R."/>
            <person name="Briner A.E."/>
            <person name="Felis G.E."/>
            <person name="de Vos W.M."/>
            <person name="Barrangou R."/>
            <person name="Klaenhammer T.R."/>
            <person name="Caufield P.W."/>
            <person name="Cui Y."/>
            <person name="Zhang H."/>
            <person name="O'Toole P.W."/>
        </authorList>
    </citation>
    <scope>NUCLEOTIDE SEQUENCE [LARGE SCALE GENOMIC DNA]</scope>
    <source>
        <strain evidence="4 5">DSM 20623</strain>
    </source>
</reference>
<dbReference type="PIRSF" id="PIRSF017388">
    <property type="entry name" value="Esterase_lipase"/>
    <property type="match status" value="1"/>
</dbReference>
<protein>
    <submittedName>
        <fullName evidence="4">Carboxylesterase</fullName>
    </submittedName>
</protein>
<dbReference type="Pfam" id="PF12146">
    <property type="entry name" value="Hydrolase_4"/>
    <property type="match status" value="1"/>
</dbReference>
<evidence type="ECO:0000259" key="3">
    <source>
        <dbReference type="Pfam" id="PF12146"/>
    </source>
</evidence>
<dbReference type="GO" id="GO:0052689">
    <property type="term" value="F:carboxylic ester hydrolase activity"/>
    <property type="evidence" value="ECO:0007669"/>
    <property type="project" value="InterPro"/>
</dbReference>
<accession>A0A0R2HX07</accession>
<dbReference type="Gene3D" id="3.40.50.1820">
    <property type="entry name" value="alpha/beta hydrolase"/>
    <property type="match status" value="1"/>
</dbReference>
<evidence type="ECO:0000313" key="5">
    <source>
        <dbReference type="Proteomes" id="UP000051658"/>
    </source>
</evidence>
<dbReference type="InterPro" id="IPR029058">
    <property type="entry name" value="AB_hydrolase_fold"/>
</dbReference>
<sequence>MPKIVLPKPFFFENGPRAVLLLHAYTGSSADMRMLGRALEKENYTVYAPHFTGHGTLNPEDILAATPLDWWEDTKKALAFLREKGYQEIAVMGLSLGGIFATKAIEEERVLGGGTLCSPIFMGDYSLVLKSFLNYVKTVKKIAGESADEINVKLPTIQKEVEQQLQEIQEFTRSIQQKLSTITEAFFIAQAGKDELIDANAAYQLKEALTNAAVTFHWYENSSHVITVGKAHHELEKDVLAFLNQLSWNEG</sequence>
<evidence type="ECO:0000313" key="4">
    <source>
        <dbReference type="EMBL" id="KRN57225.1"/>
    </source>
</evidence>
<dbReference type="EMBL" id="JQBS01000007">
    <property type="protein sequence ID" value="KRN57225.1"/>
    <property type="molecule type" value="Genomic_DNA"/>
</dbReference>
<dbReference type="PATRIC" id="fig|1449336.4.peg.208"/>
<evidence type="ECO:0000256" key="2">
    <source>
        <dbReference type="PIRSR" id="PIRSR017388-3"/>
    </source>
</evidence>
<evidence type="ECO:0000256" key="1">
    <source>
        <dbReference type="PIRSR" id="PIRSR017388-1"/>
    </source>
</evidence>
<feature type="site" description="Important for substrate specificity" evidence="2">
    <location>
        <position position="142"/>
    </location>
</feature>
<feature type="active site" description="Nucleophile" evidence="1">
    <location>
        <position position="95"/>
    </location>
</feature>
<dbReference type="InterPro" id="IPR012354">
    <property type="entry name" value="Esterase_lipase"/>
</dbReference>
<dbReference type="RefSeq" id="WP_034571295.1">
    <property type="nucleotide sequence ID" value="NZ_JQBS01000007.1"/>
</dbReference>
<dbReference type="eggNOG" id="COG1647">
    <property type="taxonomic scope" value="Bacteria"/>
</dbReference>
<name>A0A0R2HX07_CARDV</name>
<dbReference type="SUPFAM" id="SSF53474">
    <property type="entry name" value="alpha/beta-Hydrolases"/>
    <property type="match status" value="1"/>
</dbReference>
<gene>
    <name evidence="4" type="ORF">IV74_GL000206</name>
</gene>
<dbReference type="GeneID" id="89588201"/>
<dbReference type="Proteomes" id="UP000051658">
    <property type="component" value="Unassembled WGS sequence"/>
</dbReference>